<organism evidence="2">
    <name type="scientific">Symploca sp. SIO1C4</name>
    <dbReference type="NCBI Taxonomy" id="2607765"/>
    <lineage>
        <taxon>Bacteria</taxon>
        <taxon>Bacillati</taxon>
        <taxon>Cyanobacteriota</taxon>
        <taxon>Cyanophyceae</taxon>
        <taxon>Coleofasciculales</taxon>
        <taxon>Coleofasciculaceae</taxon>
        <taxon>Symploca</taxon>
    </lineage>
</organism>
<feature type="domain" description="DUF3616" evidence="1">
    <location>
        <begin position="25"/>
        <end position="354"/>
    </location>
</feature>
<protein>
    <submittedName>
        <fullName evidence="2">DUF3616 domain-containing protein</fullName>
    </submittedName>
</protein>
<accession>A0A6B3NNM6</accession>
<comment type="caution">
    <text evidence="2">The sequence shown here is derived from an EMBL/GenBank/DDBJ whole genome shotgun (WGS) entry which is preliminary data.</text>
</comment>
<dbReference type="Pfam" id="PF12275">
    <property type="entry name" value="DUF3616"/>
    <property type="match status" value="1"/>
</dbReference>
<dbReference type="EMBL" id="JAAHFQ010000651">
    <property type="protein sequence ID" value="NER30828.1"/>
    <property type="molecule type" value="Genomic_DNA"/>
</dbReference>
<reference evidence="2" key="1">
    <citation type="submission" date="2019-11" db="EMBL/GenBank/DDBJ databases">
        <title>Genomic insights into an expanded diversity of filamentous marine cyanobacteria reveals the extraordinary biosynthetic potential of Moorea and Okeania.</title>
        <authorList>
            <person name="Ferreira Leao T."/>
            <person name="Wang M."/>
            <person name="Moss N."/>
            <person name="Da Silva R."/>
            <person name="Sanders J."/>
            <person name="Nurk S."/>
            <person name="Gurevich A."/>
            <person name="Humphrey G."/>
            <person name="Reher R."/>
            <person name="Zhu Q."/>
            <person name="Belda-Ferre P."/>
            <person name="Glukhov E."/>
            <person name="Rex R."/>
            <person name="Dorrestein P.C."/>
            <person name="Knight R."/>
            <person name="Pevzner P."/>
            <person name="Gerwick W.H."/>
            <person name="Gerwick L."/>
        </authorList>
    </citation>
    <scope>NUCLEOTIDE SEQUENCE</scope>
    <source>
        <strain evidence="2">SIO1C4</strain>
    </source>
</reference>
<evidence type="ECO:0000259" key="1">
    <source>
        <dbReference type="Pfam" id="PF12275"/>
    </source>
</evidence>
<proteinExistence type="predicted"/>
<sequence length="359" mass="39504">MPESFLLSRVLLRFNSKSPDLIIGDLSAATITPDGSLWVASDELLSVERLSPIGANVFANHQQFPVAEFVELFNDEDEIDIEGIDYSDHYLWLIGSHSTKRKKPKGKKAEKDIQRLSEIKTDLNRYLLARIPVVNGSLVKSCSLENKPDEQLTAASLQKNSEGNLLVDALAHDPHLGPIISISLPSKDNGLDIEGLAVHGNQVFLGLRGPVLRGWAIILEIEVELDTPGVLTLKAIGEEGKLYKKHFVDLNGLGIRELCLRGKDLIILAGPTMVLDGSMKVFRYKQALGRSGNTICSQDSGELEVLFNLPLTFGADYAEGMVIFPDLGNKDSLMVVYDSPSQQRRPSLKEVFADVFRLG</sequence>
<name>A0A6B3NNM6_9CYAN</name>
<dbReference type="AlphaFoldDB" id="A0A6B3NNM6"/>
<evidence type="ECO:0000313" key="2">
    <source>
        <dbReference type="EMBL" id="NER30828.1"/>
    </source>
</evidence>
<dbReference type="InterPro" id="IPR022060">
    <property type="entry name" value="DUF3616"/>
</dbReference>
<gene>
    <name evidence="2" type="ORF">F6J89_25220</name>
</gene>